<keyword evidence="1" id="KW-0853">WD repeat</keyword>
<dbReference type="PANTHER" id="PTHR16266">
    <property type="entry name" value="WD REPEAT DOMAIN 9"/>
    <property type="match status" value="1"/>
</dbReference>
<dbReference type="GO" id="GO:0007010">
    <property type="term" value="P:cytoskeleton organization"/>
    <property type="evidence" value="ECO:0007669"/>
    <property type="project" value="TreeGrafter"/>
</dbReference>
<dbReference type="PANTHER" id="PTHR16266:SF17">
    <property type="entry name" value="BRWD3"/>
    <property type="match status" value="1"/>
</dbReference>
<name>J9E522_WUCBA</name>
<dbReference type="EMBL" id="ADBV01017116">
    <property type="protein sequence ID" value="EJW72032.1"/>
    <property type="molecule type" value="Genomic_DNA"/>
</dbReference>
<dbReference type="GO" id="GO:0005634">
    <property type="term" value="C:nucleus"/>
    <property type="evidence" value="ECO:0007669"/>
    <property type="project" value="TreeGrafter"/>
</dbReference>
<dbReference type="GO" id="GO:0008360">
    <property type="term" value="P:regulation of cell shape"/>
    <property type="evidence" value="ECO:0007669"/>
    <property type="project" value="TreeGrafter"/>
</dbReference>
<dbReference type="Proteomes" id="UP000004810">
    <property type="component" value="Unassembled WGS sequence"/>
</dbReference>
<dbReference type="PROSITE" id="PS50082">
    <property type="entry name" value="WD_REPEATS_2"/>
    <property type="match status" value="1"/>
</dbReference>
<sequence>MLCWSLRDDFIVTAGSDFVLRVWSSLSGSELRQLVGHKEDAYVLHSHPIFEDYILSGGHDGFLMDLGMELFFDFAISPDGTLVGAVDSHGHLSILGIGTNQMAKTTPKEQFFHTDYMPLILDENNYFVDEETEIAPHLMGPPRMVDADGVDYDDDIQALVPGRDLLLRDDSLIPQNPPWLLRQMVCMLPKSAVEIKICI</sequence>
<gene>
    <name evidence="2" type="ORF">WUBG_17058</name>
</gene>
<dbReference type="Gene3D" id="2.130.10.10">
    <property type="entry name" value="YVTN repeat-like/Quinoprotein amine dehydrogenase"/>
    <property type="match status" value="1"/>
</dbReference>
<feature type="repeat" description="WD" evidence="1">
    <location>
        <begin position="1"/>
        <end position="33"/>
    </location>
</feature>
<organism evidence="2 3">
    <name type="scientific">Wuchereria bancrofti</name>
    <dbReference type="NCBI Taxonomy" id="6293"/>
    <lineage>
        <taxon>Eukaryota</taxon>
        <taxon>Metazoa</taxon>
        <taxon>Ecdysozoa</taxon>
        <taxon>Nematoda</taxon>
        <taxon>Chromadorea</taxon>
        <taxon>Rhabditida</taxon>
        <taxon>Spirurina</taxon>
        <taxon>Spiruromorpha</taxon>
        <taxon>Filarioidea</taxon>
        <taxon>Onchocercidae</taxon>
        <taxon>Wuchereria</taxon>
    </lineage>
</organism>
<evidence type="ECO:0000256" key="1">
    <source>
        <dbReference type="PROSITE-ProRule" id="PRU00221"/>
    </source>
</evidence>
<dbReference type="GO" id="GO:0006357">
    <property type="term" value="P:regulation of transcription by RNA polymerase II"/>
    <property type="evidence" value="ECO:0007669"/>
    <property type="project" value="TreeGrafter"/>
</dbReference>
<dbReference type="InterPro" id="IPR036322">
    <property type="entry name" value="WD40_repeat_dom_sf"/>
</dbReference>
<protein>
    <submittedName>
        <fullName evidence="2">Uncharacterized protein</fullName>
    </submittedName>
</protein>
<dbReference type="AlphaFoldDB" id="J9E522"/>
<dbReference type="InterPro" id="IPR001680">
    <property type="entry name" value="WD40_rpt"/>
</dbReference>
<accession>J9E522</accession>
<dbReference type="InterPro" id="IPR015943">
    <property type="entry name" value="WD40/YVTN_repeat-like_dom_sf"/>
</dbReference>
<evidence type="ECO:0000313" key="2">
    <source>
        <dbReference type="EMBL" id="EJW72032.1"/>
    </source>
</evidence>
<comment type="caution">
    <text evidence="2">The sequence shown here is derived from an EMBL/GenBank/DDBJ whole genome shotgun (WGS) entry which is preliminary data.</text>
</comment>
<evidence type="ECO:0000313" key="3">
    <source>
        <dbReference type="Proteomes" id="UP000004810"/>
    </source>
</evidence>
<dbReference type="InterPro" id="IPR052060">
    <property type="entry name" value="Bromo_WD_repeat"/>
</dbReference>
<proteinExistence type="predicted"/>
<dbReference type="SUPFAM" id="SSF50978">
    <property type="entry name" value="WD40 repeat-like"/>
    <property type="match status" value="1"/>
</dbReference>
<reference evidence="3" key="1">
    <citation type="submission" date="2012-08" db="EMBL/GenBank/DDBJ databases">
        <title>The Genome Sequence of Wuchereria bancrofti.</title>
        <authorList>
            <person name="Nutman T.B."/>
            <person name="Fink D.L."/>
            <person name="Russ C."/>
            <person name="Young S."/>
            <person name="Zeng Q."/>
            <person name="Koehrsen M."/>
            <person name="Alvarado L."/>
            <person name="Berlin A."/>
            <person name="Chapman S.B."/>
            <person name="Chen Z."/>
            <person name="Freedman E."/>
            <person name="Gellesch M."/>
            <person name="Goldberg J."/>
            <person name="Griggs A."/>
            <person name="Gujja S."/>
            <person name="Heilman E.R."/>
            <person name="Heiman D."/>
            <person name="Hepburn T."/>
            <person name="Howarth C."/>
            <person name="Jen D."/>
            <person name="Larson L."/>
            <person name="Lewis B."/>
            <person name="Mehta T."/>
            <person name="Park D."/>
            <person name="Pearson M."/>
            <person name="Roberts A."/>
            <person name="Saif S."/>
            <person name="Shea T."/>
            <person name="Shenoy N."/>
            <person name="Sisk P."/>
            <person name="Stolte C."/>
            <person name="Sykes S."/>
            <person name="Walk T."/>
            <person name="White J."/>
            <person name="Yandava C."/>
            <person name="Haas B."/>
            <person name="Henn M.R."/>
            <person name="Nusbaum C."/>
            <person name="Birren B."/>
        </authorList>
    </citation>
    <scope>NUCLEOTIDE SEQUENCE [LARGE SCALE GENOMIC DNA]</scope>
    <source>
        <strain evidence="3">NA</strain>
    </source>
</reference>